<dbReference type="AlphaFoldDB" id="A0A0E9V886"/>
<reference evidence="1" key="2">
    <citation type="journal article" date="2015" name="Fish Shellfish Immunol.">
        <title>Early steps in the European eel (Anguilla anguilla)-Vibrio vulnificus interaction in the gills: Role of the RtxA13 toxin.</title>
        <authorList>
            <person name="Callol A."/>
            <person name="Pajuelo D."/>
            <person name="Ebbesson L."/>
            <person name="Teles M."/>
            <person name="MacKenzie S."/>
            <person name="Amaro C."/>
        </authorList>
    </citation>
    <scope>NUCLEOTIDE SEQUENCE</scope>
</reference>
<proteinExistence type="predicted"/>
<evidence type="ECO:0000313" key="1">
    <source>
        <dbReference type="EMBL" id="JAH74232.1"/>
    </source>
</evidence>
<accession>A0A0E9V886</accession>
<name>A0A0E9V886_ANGAN</name>
<protein>
    <submittedName>
        <fullName evidence="1">Uncharacterized protein</fullName>
    </submittedName>
</protein>
<dbReference type="EMBL" id="GBXM01034345">
    <property type="protein sequence ID" value="JAH74232.1"/>
    <property type="molecule type" value="Transcribed_RNA"/>
</dbReference>
<sequence length="57" mass="6342">MILQHTTHCSLPHCSILHTAGFSFIVNSPQLNCSILAAYLIICYNVTPTPVYLHVIM</sequence>
<organism evidence="1">
    <name type="scientific">Anguilla anguilla</name>
    <name type="common">European freshwater eel</name>
    <name type="synonym">Muraena anguilla</name>
    <dbReference type="NCBI Taxonomy" id="7936"/>
    <lineage>
        <taxon>Eukaryota</taxon>
        <taxon>Metazoa</taxon>
        <taxon>Chordata</taxon>
        <taxon>Craniata</taxon>
        <taxon>Vertebrata</taxon>
        <taxon>Euteleostomi</taxon>
        <taxon>Actinopterygii</taxon>
        <taxon>Neopterygii</taxon>
        <taxon>Teleostei</taxon>
        <taxon>Anguilliformes</taxon>
        <taxon>Anguillidae</taxon>
        <taxon>Anguilla</taxon>
    </lineage>
</organism>
<reference evidence="1" key="1">
    <citation type="submission" date="2014-11" db="EMBL/GenBank/DDBJ databases">
        <authorList>
            <person name="Amaro Gonzalez C."/>
        </authorList>
    </citation>
    <scope>NUCLEOTIDE SEQUENCE</scope>
</reference>